<keyword evidence="1" id="KW-1133">Transmembrane helix</keyword>
<protein>
    <submittedName>
        <fullName evidence="3">Uncharacterized protein</fullName>
    </submittedName>
</protein>
<keyword evidence="1" id="KW-0812">Transmembrane</keyword>
<keyword evidence="1" id="KW-0472">Membrane</keyword>
<sequence>MKLIIIIVPGKVSAHFAIILRNPIMNFKYLFFFVIIFAGLVFLQAAEKGSTEVCKPNECMCATGPQCSEKCCRQKRKASIECTIDQDCDDGKECQVGRKQSKCVNNKKK</sequence>
<proteinExistence type="predicted"/>
<dbReference type="AlphaFoldDB" id="A0A915D197"/>
<accession>A0A915D197</accession>
<dbReference type="Proteomes" id="UP000887574">
    <property type="component" value="Unplaced"/>
</dbReference>
<reference evidence="3" key="1">
    <citation type="submission" date="2022-11" db="UniProtKB">
        <authorList>
            <consortium name="WormBaseParasite"/>
        </authorList>
    </citation>
    <scope>IDENTIFICATION</scope>
</reference>
<name>A0A915D197_9BILA</name>
<organism evidence="2 3">
    <name type="scientific">Ditylenchus dipsaci</name>
    <dbReference type="NCBI Taxonomy" id="166011"/>
    <lineage>
        <taxon>Eukaryota</taxon>
        <taxon>Metazoa</taxon>
        <taxon>Ecdysozoa</taxon>
        <taxon>Nematoda</taxon>
        <taxon>Chromadorea</taxon>
        <taxon>Rhabditida</taxon>
        <taxon>Tylenchina</taxon>
        <taxon>Tylenchomorpha</taxon>
        <taxon>Sphaerularioidea</taxon>
        <taxon>Anguinidae</taxon>
        <taxon>Anguininae</taxon>
        <taxon>Ditylenchus</taxon>
    </lineage>
</organism>
<dbReference type="WBParaSite" id="jg14488">
    <property type="protein sequence ID" value="jg14488"/>
    <property type="gene ID" value="jg14488"/>
</dbReference>
<evidence type="ECO:0000256" key="1">
    <source>
        <dbReference type="SAM" id="Phobius"/>
    </source>
</evidence>
<evidence type="ECO:0000313" key="3">
    <source>
        <dbReference type="WBParaSite" id="jg14488"/>
    </source>
</evidence>
<evidence type="ECO:0000313" key="2">
    <source>
        <dbReference type="Proteomes" id="UP000887574"/>
    </source>
</evidence>
<feature type="transmembrane region" description="Helical" evidence="1">
    <location>
        <begin position="24"/>
        <end position="43"/>
    </location>
</feature>
<keyword evidence="2" id="KW-1185">Reference proteome</keyword>